<protein>
    <submittedName>
        <fullName evidence="4">Sulfite exporter TauE/SafE family protein</fullName>
    </submittedName>
</protein>
<sequence>MNFHDYLLLLSAAFFASLSHCVGMCGGIVVGLNMRQFDSSKILQALANILYFFGRMCSYMFIGLCFVFIGKSFGFSQTAKAIIFIVLGILLFITALIITFYPKMLGNVTPSGNYAWYKKAFHNALHSKSIVGFFIIGILNGLLPCHLVYMFAIKAADSLSVWHAMLSMFIFSLGTFLPLFLVGFFSQHFLNSDMRRVLLYIAFVIMSYFAFSNVYKGVQLLQGHNPMHHESHDSMSHEKHNDTQMPDIDSNSHSHHHENHNDETKNYENQYMHHNMSEITKHEIHTMKHEN</sequence>
<feature type="transmembrane region" description="Helical" evidence="2">
    <location>
        <begin position="197"/>
        <end position="215"/>
    </location>
</feature>
<dbReference type="RefSeq" id="WP_004088405.1">
    <property type="nucleotide sequence ID" value="NZ_CAOUIW010000012.1"/>
</dbReference>
<proteinExistence type="predicted"/>
<reference evidence="4 5" key="1">
    <citation type="journal article" date="2014" name="Genome Announc.">
        <title>Draft genome sequences of eight enterohepatic helicobacter species isolated from both laboratory and wild rodents.</title>
        <authorList>
            <person name="Sheh A."/>
            <person name="Shen Z."/>
            <person name="Fox J.G."/>
        </authorList>
    </citation>
    <scope>NUCLEOTIDE SEQUENCE [LARGE SCALE GENOMIC DNA]</scope>
    <source>
        <strain evidence="4 5">Missouri</strain>
    </source>
</reference>
<feature type="region of interest" description="Disordered" evidence="1">
    <location>
        <begin position="226"/>
        <end position="262"/>
    </location>
</feature>
<evidence type="ECO:0000259" key="3">
    <source>
        <dbReference type="Pfam" id="PF13386"/>
    </source>
</evidence>
<comment type="caution">
    <text evidence="4">The sequence shown here is derived from an EMBL/GenBank/DDBJ whole genome shotgun (WGS) entry which is preliminary data.</text>
</comment>
<feature type="transmembrane region" description="Helical" evidence="2">
    <location>
        <begin position="130"/>
        <end position="152"/>
    </location>
</feature>
<accession>A0A6D2CDW4</accession>
<dbReference type="PANTHER" id="PTHR42208:SF1">
    <property type="entry name" value="HEAVY METAL TRANSPORTER"/>
    <property type="match status" value="1"/>
</dbReference>
<dbReference type="Pfam" id="PF13386">
    <property type="entry name" value="DsbD_2"/>
    <property type="match status" value="1"/>
</dbReference>
<keyword evidence="2" id="KW-0812">Transmembrane</keyword>
<keyword evidence="2" id="KW-0472">Membrane</keyword>
<keyword evidence="2" id="KW-1133">Transmembrane helix</keyword>
<evidence type="ECO:0000256" key="1">
    <source>
        <dbReference type="SAM" id="MobiDB-lite"/>
    </source>
</evidence>
<organism evidence="4 5">
    <name type="scientific">Helicobacter bilis</name>
    <dbReference type="NCBI Taxonomy" id="37372"/>
    <lineage>
        <taxon>Bacteria</taxon>
        <taxon>Pseudomonadati</taxon>
        <taxon>Campylobacterota</taxon>
        <taxon>Epsilonproteobacteria</taxon>
        <taxon>Campylobacterales</taxon>
        <taxon>Helicobacteraceae</taxon>
        <taxon>Helicobacter</taxon>
    </lineage>
</organism>
<dbReference type="AlphaFoldDB" id="A0A6D2CDW4"/>
<feature type="transmembrane region" description="Helical" evidence="2">
    <location>
        <begin position="81"/>
        <end position="101"/>
    </location>
</feature>
<dbReference type="Proteomes" id="UP000029870">
    <property type="component" value="Unassembled WGS sequence"/>
</dbReference>
<evidence type="ECO:0000313" key="5">
    <source>
        <dbReference type="Proteomes" id="UP000029870"/>
    </source>
</evidence>
<feature type="transmembrane region" description="Helical" evidence="2">
    <location>
        <begin position="164"/>
        <end position="185"/>
    </location>
</feature>
<dbReference type="PANTHER" id="PTHR42208">
    <property type="entry name" value="HEAVY METAL TRANSPORTER-RELATED"/>
    <property type="match status" value="1"/>
</dbReference>
<dbReference type="InterPro" id="IPR039447">
    <property type="entry name" value="UreH-like_TM_dom"/>
</dbReference>
<gene>
    <name evidence="4" type="ORF">LS77_002395</name>
</gene>
<feature type="domain" description="Urease accessory protein UreH-like transmembrane" evidence="3">
    <location>
        <begin position="10"/>
        <end position="208"/>
    </location>
</feature>
<name>A0A6D2CDW4_9HELI</name>
<evidence type="ECO:0000256" key="2">
    <source>
        <dbReference type="SAM" id="Phobius"/>
    </source>
</evidence>
<feature type="compositionally biased region" description="Basic and acidic residues" evidence="1">
    <location>
        <begin position="227"/>
        <end position="242"/>
    </location>
</feature>
<feature type="transmembrane region" description="Helical" evidence="2">
    <location>
        <begin position="45"/>
        <end position="69"/>
    </location>
</feature>
<evidence type="ECO:0000313" key="4">
    <source>
        <dbReference type="EMBL" id="TLE05783.1"/>
    </source>
</evidence>
<dbReference type="EMBL" id="JRPH02000005">
    <property type="protein sequence ID" value="TLE05783.1"/>
    <property type="molecule type" value="Genomic_DNA"/>
</dbReference>
<dbReference type="GeneID" id="60657314"/>